<dbReference type="GO" id="GO:0055070">
    <property type="term" value="P:copper ion homeostasis"/>
    <property type="evidence" value="ECO:0007669"/>
    <property type="project" value="TreeGrafter"/>
</dbReference>
<dbReference type="PRINTS" id="PR00119">
    <property type="entry name" value="CATATPASE"/>
</dbReference>
<dbReference type="SFLD" id="SFLDG00002">
    <property type="entry name" value="C1.7:_P-type_atpase_like"/>
    <property type="match status" value="1"/>
</dbReference>
<evidence type="ECO:0000256" key="4">
    <source>
        <dbReference type="ARBA" id="ARBA00022692"/>
    </source>
</evidence>
<dbReference type="SUPFAM" id="SSF81653">
    <property type="entry name" value="Calcium ATPase, transduction domain A"/>
    <property type="match status" value="1"/>
</dbReference>
<dbReference type="PANTHER" id="PTHR43520">
    <property type="entry name" value="ATP7, ISOFORM B"/>
    <property type="match status" value="1"/>
</dbReference>
<dbReference type="CDD" id="cd02094">
    <property type="entry name" value="P-type_ATPase_Cu-like"/>
    <property type="match status" value="1"/>
</dbReference>
<reference evidence="13 14" key="1">
    <citation type="submission" date="2014-01" db="EMBL/GenBank/DDBJ databases">
        <title>Genome sequencing of Thermotog hypogea.</title>
        <authorList>
            <person name="Zhang X."/>
            <person name="Alvare G."/>
            <person name="Fristensky B."/>
            <person name="Chen L."/>
            <person name="Suen T."/>
            <person name="Chen Q."/>
            <person name="Ma K."/>
        </authorList>
    </citation>
    <scope>NUCLEOTIDE SEQUENCE [LARGE SCALE GENOMIC DNA]</scope>
    <source>
        <strain evidence="13 14">DSM 11164</strain>
    </source>
</reference>
<evidence type="ECO:0000256" key="3">
    <source>
        <dbReference type="ARBA" id="ARBA00022475"/>
    </source>
</evidence>
<dbReference type="GO" id="GO:0005886">
    <property type="term" value="C:plasma membrane"/>
    <property type="evidence" value="ECO:0007669"/>
    <property type="project" value="UniProtKB-SubCell"/>
</dbReference>
<feature type="transmembrane region" description="Helical" evidence="11">
    <location>
        <begin position="175"/>
        <end position="193"/>
    </location>
</feature>
<feature type="domain" description="HMA" evidence="12">
    <location>
        <begin position="6"/>
        <end position="71"/>
    </location>
</feature>
<dbReference type="SUPFAM" id="SSF55008">
    <property type="entry name" value="HMA, heavy metal-associated domain"/>
    <property type="match status" value="1"/>
</dbReference>
<dbReference type="PROSITE" id="PS50846">
    <property type="entry name" value="HMA_2"/>
    <property type="match status" value="1"/>
</dbReference>
<feature type="transmembrane region" description="Helical" evidence="11">
    <location>
        <begin position="691"/>
        <end position="709"/>
    </location>
</feature>
<keyword evidence="8" id="KW-1278">Translocase</keyword>
<dbReference type="InterPro" id="IPR023299">
    <property type="entry name" value="ATPase_P-typ_cyto_dom_N"/>
</dbReference>
<dbReference type="FunFam" id="2.70.150.10:FF:000020">
    <property type="entry name" value="Copper-exporting P-type ATPase A"/>
    <property type="match status" value="1"/>
</dbReference>
<dbReference type="RefSeq" id="WP_031503779.1">
    <property type="nucleotide sequence ID" value="NZ_CP007141.1"/>
</dbReference>
<dbReference type="InterPro" id="IPR023298">
    <property type="entry name" value="ATPase_P-typ_TM_dom_sf"/>
</dbReference>
<evidence type="ECO:0000256" key="9">
    <source>
        <dbReference type="ARBA" id="ARBA00022989"/>
    </source>
</evidence>
<dbReference type="NCBIfam" id="TIGR01525">
    <property type="entry name" value="ATPase-IB_hvy"/>
    <property type="match status" value="1"/>
</dbReference>
<dbReference type="PATRIC" id="fig|1123384.7.peg.501"/>
<feature type="transmembrane region" description="Helical" evidence="11">
    <location>
        <begin position="327"/>
        <end position="348"/>
    </location>
</feature>
<dbReference type="Gene3D" id="2.70.150.10">
    <property type="entry name" value="Calcium-transporting ATPase, cytoplasmic transduction domain A"/>
    <property type="match status" value="1"/>
</dbReference>
<dbReference type="OrthoDB" id="9760802at2"/>
<protein>
    <submittedName>
        <fullName evidence="13">ATPase P</fullName>
    </submittedName>
</protein>
<dbReference type="Pfam" id="PF00403">
    <property type="entry name" value="HMA"/>
    <property type="match status" value="1"/>
</dbReference>
<dbReference type="Gene3D" id="3.40.1110.10">
    <property type="entry name" value="Calcium-transporting ATPase, cytoplasmic domain N"/>
    <property type="match status" value="1"/>
</dbReference>
<dbReference type="InterPro" id="IPR008250">
    <property type="entry name" value="ATPase_P-typ_transduc_dom_A_sf"/>
</dbReference>
<keyword evidence="14" id="KW-1185">Reference proteome</keyword>
<evidence type="ECO:0000313" key="14">
    <source>
        <dbReference type="Proteomes" id="UP000077469"/>
    </source>
</evidence>
<dbReference type="SUPFAM" id="SSF56784">
    <property type="entry name" value="HAD-like"/>
    <property type="match status" value="1"/>
</dbReference>
<dbReference type="PROSITE" id="PS01229">
    <property type="entry name" value="COF_2"/>
    <property type="match status" value="1"/>
</dbReference>
<dbReference type="GO" id="GO:0043682">
    <property type="term" value="F:P-type divalent copper transporter activity"/>
    <property type="evidence" value="ECO:0007669"/>
    <property type="project" value="TreeGrafter"/>
</dbReference>
<feature type="transmembrane region" description="Helical" evidence="11">
    <location>
        <begin position="375"/>
        <end position="402"/>
    </location>
</feature>
<comment type="subcellular location">
    <subcellularLocation>
        <location evidence="1">Cell membrane</location>
        <topology evidence="1">Multi-pass membrane protein</topology>
    </subcellularLocation>
</comment>
<name>A0A0X1KPM8_9THEM</name>
<gene>
    <name evidence="13" type="ORF">AJ81_02535</name>
</gene>
<evidence type="ECO:0000256" key="5">
    <source>
        <dbReference type="ARBA" id="ARBA00022723"/>
    </source>
</evidence>
<keyword evidence="7 11" id="KW-0067">ATP-binding</keyword>
<dbReference type="PROSITE" id="PS00154">
    <property type="entry name" value="ATPASE_E1_E2"/>
    <property type="match status" value="1"/>
</dbReference>
<dbReference type="GO" id="GO:0005524">
    <property type="term" value="F:ATP binding"/>
    <property type="evidence" value="ECO:0007669"/>
    <property type="project" value="UniProtKB-UniRule"/>
</dbReference>
<feature type="transmembrane region" description="Helical" evidence="11">
    <location>
        <begin position="90"/>
        <end position="110"/>
    </location>
</feature>
<dbReference type="PaxDb" id="1123384-AJ81_02535"/>
<dbReference type="InterPro" id="IPR059000">
    <property type="entry name" value="ATPase_P-type_domA"/>
</dbReference>
<dbReference type="InterPro" id="IPR018303">
    <property type="entry name" value="ATPase_P-typ_P_site"/>
</dbReference>
<dbReference type="KEGG" id="phy:AJ81_02535"/>
<keyword evidence="4 11" id="KW-0812">Transmembrane</keyword>
<dbReference type="InterPro" id="IPR017969">
    <property type="entry name" value="Heavy-metal-associated_CS"/>
</dbReference>
<evidence type="ECO:0000256" key="2">
    <source>
        <dbReference type="ARBA" id="ARBA00006024"/>
    </source>
</evidence>
<comment type="similarity">
    <text evidence="2 11">Belongs to the cation transport ATPase (P-type) (TC 3.A.3) family. Type IB subfamily.</text>
</comment>
<keyword evidence="5 11" id="KW-0479">Metal-binding</keyword>
<dbReference type="SUPFAM" id="SSF81665">
    <property type="entry name" value="Calcium ATPase, transmembrane domain M"/>
    <property type="match status" value="1"/>
</dbReference>
<evidence type="ECO:0000256" key="7">
    <source>
        <dbReference type="ARBA" id="ARBA00022840"/>
    </source>
</evidence>
<organism evidence="13 14">
    <name type="scientific">Pseudothermotoga hypogea DSM 11164 = NBRC 106472</name>
    <dbReference type="NCBI Taxonomy" id="1123384"/>
    <lineage>
        <taxon>Bacteria</taxon>
        <taxon>Thermotogati</taxon>
        <taxon>Thermotogota</taxon>
        <taxon>Thermotogae</taxon>
        <taxon>Thermotogales</taxon>
        <taxon>Thermotogaceae</taxon>
        <taxon>Pseudothermotoga</taxon>
    </lineage>
</organism>
<dbReference type="GO" id="GO:0005507">
    <property type="term" value="F:copper ion binding"/>
    <property type="evidence" value="ECO:0007669"/>
    <property type="project" value="TreeGrafter"/>
</dbReference>
<dbReference type="InterPro" id="IPR023214">
    <property type="entry name" value="HAD_sf"/>
</dbReference>
<dbReference type="Proteomes" id="UP000077469">
    <property type="component" value="Chromosome"/>
</dbReference>
<dbReference type="PRINTS" id="PR00120">
    <property type="entry name" value="HATPASE"/>
</dbReference>
<evidence type="ECO:0000259" key="12">
    <source>
        <dbReference type="PROSITE" id="PS50846"/>
    </source>
</evidence>
<feature type="transmembrane region" description="Helical" evidence="11">
    <location>
        <begin position="147"/>
        <end position="169"/>
    </location>
</feature>
<dbReference type="SFLD" id="SFLDS00003">
    <property type="entry name" value="Haloacid_Dehalogenase"/>
    <property type="match status" value="1"/>
</dbReference>
<feature type="transmembrane region" description="Helical" evidence="11">
    <location>
        <begin position="116"/>
        <end position="135"/>
    </location>
</feature>
<dbReference type="InterPro" id="IPR001757">
    <property type="entry name" value="P_typ_ATPase"/>
</dbReference>
<dbReference type="EMBL" id="CP007141">
    <property type="protein sequence ID" value="AJC73265.1"/>
    <property type="molecule type" value="Genomic_DNA"/>
</dbReference>
<dbReference type="InterPro" id="IPR036412">
    <property type="entry name" value="HAD-like_sf"/>
</dbReference>
<dbReference type="InterPro" id="IPR006121">
    <property type="entry name" value="HMA_dom"/>
</dbReference>
<dbReference type="STRING" id="1123384.AJ81_02535"/>
<dbReference type="NCBIfam" id="TIGR01494">
    <property type="entry name" value="ATPase_P-type"/>
    <property type="match status" value="2"/>
</dbReference>
<keyword evidence="9 11" id="KW-1133">Transmembrane helix</keyword>
<dbReference type="InterPro" id="IPR044492">
    <property type="entry name" value="P_typ_ATPase_HD_dom"/>
</dbReference>
<sequence length="716" mass="79049">MNEERFKRTFLVTGMTCATCARIVEQALKKIDGVKFASVNLATSTGFILAEREIDFETIKKAVEAVGYGVETELGEDVESRRYAEAKKNVILVWLFTGPLMSFMLLHMFFHIPWLGWLEFVLLSFVIFFVGRRIIKGAWIAITHKHANMDVLTFLGAFSAWMTGLLSMLHLPVTSFAAVGAMIVAFNITGRFIESRLRDKASKQLKSLMQLRAKQACVLLDSGEILLPIEAVKEGFVVVVKPSERVPVDGVIVEGSGLIDESMITGESVPVIKKAGDPVTAGSLNLTSSFKIRVTKVGEDTFLSQMLKLVREAQGFKVPIQALADRITNFFVPLVFILAVFSAVFWYFNYERFSTFLEKMSRIVPWIVHTNAFSFSIFVFVSTLVIACPCALGLATPMALLVGTTQAMKKGLLIRNAEAIQTAKDVGFVLTDKTGTLTTGEPVVVEHNLDEELLKIVSGIEKKSNHPFAKAIAKLVNADIETQHFEEIVGEGVKAIVKGREYFVGRPSDYSHYEKQLEQGRTIVEVRVDGEIRGFLALEDKLREDAKEAVEKLKKMEIETIMVTGDNERVARAVAKKLAIDKVHAQLKPQEKLGLVRKYQSFGKKVMMVGDGMNDAAALKAADIGVAMGSGTDIAMDSADIVVVKGGIFKVVEAIEVSKGTLKKIRQNLFWAFFYNVVAIPLAMAGLIHPLVAEIAMLFSSISVVLNSLRMKEVGR</sequence>
<evidence type="ECO:0000313" key="13">
    <source>
        <dbReference type="EMBL" id="AJC73265.1"/>
    </source>
</evidence>
<keyword evidence="3 11" id="KW-1003">Cell membrane</keyword>
<dbReference type="AlphaFoldDB" id="A0A0X1KPM8"/>
<dbReference type="PROSITE" id="PS01047">
    <property type="entry name" value="HMA_1"/>
    <property type="match status" value="1"/>
</dbReference>
<accession>A0A0X1KPM8</accession>
<evidence type="ECO:0000256" key="6">
    <source>
        <dbReference type="ARBA" id="ARBA00022741"/>
    </source>
</evidence>
<dbReference type="GO" id="GO:0016887">
    <property type="term" value="F:ATP hydrolysis activity"/>
    <property type="evidence" value="ECO:0007669"/>
    <property type="project" value="InterPro"/>
</dbReference>
<proteinExistence type="inferred from homology"/>
<keyword evidence="6 11" id="KW-0547">Nucleotide-binding</keyword>
<evidence type="ECO:0000256" key="8">
    <source>
        <dbReference type="ARBA" id="ARBA00022967"/>
    </source>
</evidence>
<dbReference type="Pfam" id="PF00702">
    <property type="entry name" value="Hydrolase"/>
    <property type="match status" value="1"/>
</dbReference>
<keyword evidence="10 11" id="KW-0472">Membrane</keyword>
<dbReference type="Gene3D" id="3.40.50.1000">
    <property type="entry name" value="HAD superfamily/HAD-like"/>
    <property type="match status" value="1"/>
</dbReference>
<dbReference type="CDD" id="cd00371">
    <property type="entry name" value="HMA"/>
    <property type="match status" value="1"/>
</dbReference>
<feature type="transmembrane region" description="Helical" evidence="11">
    <location>
        <begin position="668"/>
        <end position="685"/>
    </location>
</feature>
<dbReference type="Pfam" id="PF00122">
    <property type="entry name" value="E1-E2_ATPase"/>
    <property type="match status" value="1"/>
</dbReference>
<dbReference type="InterPro" id="IPR036163">
    <property type="entry name" value="HMA_dom_sf"/>
</dbReference>
<dbReference type="SFLD" id="SFLDF00027">
    <property type="entry name" value="p-type_atpase"/>
    <property type="match status" value="1"/>
</dbReference>
<evidence type="ECO:0000256" key="10">
    <source>
        <dbReference type="ARBA" id="ARBA00023136"/>
    </source>
</evidence>
<evidence type="ECO:0000256" key="11">
    <source>
        <dbReference type="RuleBase" id="RU362081"/>
    </source>
</evidence>
<dbReference type="Gene3D" id="3.30.70.100">
    <property type="match status" value="1"/>
</dbReference>
<dbReference type="PANTHER" id="PTHR43520:SF8">
    <property type="entry name" value="P-TYPE CU(+) TRANSPORTER"/>
    <property type="match status" value="1"/>
</dbReference>
<dbReference type="InterPro" id="IPR027256">
    <property type="entry name" value="P-typ_ATPase_IB"/>
</dbReference>
<evidence type="ECO:0000256" key="1">
    <source>
        <dbReference type="ARBA" id="ARBA00004651"/>
    </source>
</evidence>